<comment type="caution">
    <text evidence="1">The sequence shown here is derived from an EMBL/GenBank/DDBJ whole genome shotgun (WGS) entry which is preliminary data.</text>
</comment>
<gene>
    <name evidence="1" type="ORF">J2Z75_005071</name>
</gene>
<evidence type="ECO:0000313" key="1">
    <source>
        <dbReference type="EMBL" id="MBP1861542.1"/>
    </source>
</evidence>
<organism evidence="1 2">
    <name type="scientific">Rhizobium herbae</name>
    <dbReference type="NCBI Taxonomy" id="508661"/>
    <lineage>
        <taxon>Bacteria</taxon>
        <taxon>Pseudomonadati</taxon>
        <taxon>Pseudomonadota</taxon>
        <taxon>Alphaproteobacteria</taxon>
        <taxon>Hyphomicrobiales</taxon>
        <taxon>Rhizobiaceae</taxon>
        <taxon>Rhizobium/Agrobacterium group</taxon>
        <taxon>Rhizobium</taxon>
    </lineage>
</organism>
<keyword evidence="2" id="KW-1185">Reference proteome</keyword>
<keyword evidence="1" id="KW-0396">Initiation factor</keyword>
<accession>A0ABS4EUC1</accession>
<sequence length="168" mass="19510">MERSVTIPIDRPVFWRPMAVFFRNSITEATAFEMIEERLSSGNDFDGYFNVYGTDDELTVSWTPAMSSAEFKEQVTDALRSIWQTAHFWLVYQRSDSRNDLGINEIRNAAIRLSGSYLETAVVTLCLLGRIDNKNDLELIFLCFREETERRNFRVRYEGKFVPDAPQG</sequence>
<dbReference type="Proteomes" id="UP000823786">
    <property type="component" value="Unassembled WGS sequence"/>
</dbReference>
<dbReference type="EMBL" id="JAGGJV010000011">
    <property type="protein sequence ID" value="MBP1861542.1"/>
    <property type="molecule type" value="Genomic_DNA"/>
</dbReference>
<protein>
    <submittedName>
        <fullName evidence="1">Translation initiation factor RLI1</fullName>
    </submittedName>
</protein>
<evidence type="ECO:0000313" key="2">
    <source>
        <dbReference type="Proteomes" id="UP000823786"/>
    </source>
</evidence>
<proteinExistence type="predicted"/>
<name>A0ABS4EUC1_9HYPH</name>
<dbReference type="GO" id="GO:0003743">
    <property type="term" value="F:translation initiation factor activity"/>
    <property type="evidence" value="ECO:0007669"/>
    <property type="project" value="UniProtKB-KW"/>
</dbReference>
<reference evidence="1 2" key="1">
    <citation type="submission" date="2021-03" db="EMBL/GenBank/DDBJ databases">
        <title>Genomic Encyclopedia of Type Strains, Phase IV (KMG-IV): sequencing the most valuable type-strain genomes for metagenomic binning, comparative biology and taxonomic classification.</title>
        <authorList>
            <person name="Goeker M."/>
        </authorList>
    </citation>
    <scope>NUCLEOTIDE SEQUENCE [LARGE SCALE GENOMIC DNA]</scope>
    <source>
        <strain evidence="1 2">DSM 26427</strain>
    </source>
</reference>
<keyword evidence="1" id="KW-0648">Protein biosynthesis</keyword>